<evidence type="ECO:0000313" key="3">
    <source>
        <dbReference type="EMBL" id="KMO96578.1"/>
    </source>
</evidence>
<evidence type="ECO:0000313" key="4">
    <source>
        <dbReference type="Proteomes" id="UP000035932"/>
    </source>
</evidence>
<dbReference type="AlphaFoldDB" id="A0A0J6XPC1"/>
<dbReference type="InterPro" id="IPR029044">
    <property type="entry name" value="Nucleotide-diphossugar_trans"/>
</dbReference>
<protein>
    <submittedName>
        <fullName evidence="3">Uncharacterized protein</fullName>
    </submittedName>
</protein>
<dbReference type="OrthoDB" id="2676521at2"/>
<dbReference type="STRING" id="66430.ACS04_18350"/>
<keyword evidence="4" id="KW-1185">Reference proteome</keyword>
<dbReference type="EMBL" id="LFML01000068">
    <property type="protein sequence ID" value="KMO96578.1"/>
    <property type="molecule type" value="Genomic_DNA"/>
</dbReference>
<evidence type="ECO:0000259" key="2">
    <source>
        <dbReference type="Pfam" id="PF22181"/>
    </source>
</evidence>
<accession>A0A0J6XPC1</accession>
<name>A0A0J6XPC1_9ACTN</name>
<dbReference type="CDD" id="cd00761">
    <property type="entry name" value="Glyco_tranf_GTA_type"/>
    <property type="match status" value="1"/>
</dbReference>
<dbReference type="PANTHER" id="PTHR22916">
    <property type="entry name" value="GLYCOSYLTRANSFERASE"/>
    <property type="match status" value="1"/>
</dbReference>
<dbReference type="Pfam" id="PF22181">
    <property type="entry name" value="TarS_linker"/>
    <property type="match status" value="1"/>
</dbReference>
<dbReference type="GO" id="GO:0016758">
    <property type="term" value="F:hexosyltransferase activity"/>
    <property type="evidence" value="ECO:0007669"/>
    <property type="project" value="UniProtKB-ARBA"/>
</dbReference>
<dbReference type="Gene3D" id="3.90.550.10">
    <property type="entry name" value="Spore Coat Polysaccharide Biosynthesis Protein SpsA, Chain A"/>
    <property type="match status" value="1"/>
</dbReference>
<sequence>MNTAALRPTDVKDVTVAVRVSNQAAALDACLASVAVQSIGTDRLEVIGVDDGSTDESGSVLARAAHQYSSFLRAGQVSPGLSPAGARNWSLSQARGRYVIFLEATDRLTPDALERMVAAADAYEADVVLGKLESAGPHPVETAMFRKNQAYSDLYASRVYWSLTPDKLFRTSLLQRRGLAFPTDMPVGDDQAFTALALIGADNVAVVGDATCVVKGASPQERTALPDQVALASRMLALVASQLPEGPRRDKLQSRHLEVELGKATADALLSAADATERDQALWAAAEVLRTQATQGALALLPRMLAVRFALLAQGRFAEAQRIAAFEADKDRPVVRKTVENGRVFTTLPFFRDPQVALPDELFDITDDMTVSHQLQKARWEGPVLTLEGFAFYEQLSTKDRTTRVVLRERTSGAHDSYAVTGRRDDTLTNAKGKPRAMGRFSARVNLAQTSGGWPLEPGTWDLYLAVGFEGVSREVRLGTKRAADLDTTARMPVPIGTAPDAPGMELAATPYYTESGGLSIEVSRRTPLPRRA</sequence>
<dbReference type="SUPFAM" id="SSF53448">
    <property type="entry name" value="Nucleotide-diphospho-sugar transferases"/>
    <property type="match status" value="1"/>
</dbReference>
<evidence type="ECO:0000259" key="1">
    <source>
        <dbReference type="Pfam" id="PF00535"/>
    </source>
</evidence>
<proteinExistence type="predicted"/>
<dbReference type="Proteomes" id="UP000035932">
    <property type="component" value="Unassembled WGS sequence"/>
</dbReference>
<feature type="domain" description="Glycosyltransferase 2-like" evidence="1">
    <location>
        <begin position="16"/>
        <end position="147"/>
    </location>
</feature>
<dbReference type="InterPro" id="IPR001173">
    <property type="entry name" value="Glyco_trans_2-like"/>
</dbReference>
<dbReference type="RefSeq" id="WP_048477702.1">
    <property type="nucleotide sequence ID" value="NZ_JBIRUD010000005.1"/>
</dbReference>
<dbReference type="PANTHER" id="PTHR22916:SF3">
    <property type="entry name" value="UDP-GLCNAC:BETAGAL BETA-1,3-N-ACETYLGLUCOSAMINYLTRANSFERASE-LIKE PROTEIN 1"/>
    <property type="match status" value="1"/>
</dbReference>
<reference evidence="3 4" key="1">
    <citation type="submission" date="2015-06" db="EMBL/GenBank/DDBJ databases">
        <title>Recapitulation of the evolution of biosynthetic gene clusters reveals hidden chemical diversity on bacterial genomes.</title>
        <authorList>
            <person name="Cruz-Morales P."/>
            <person name="Martinez-Guerrero C."/>
            <person name="Morales-Escalante M.A."/>
            <person name="Yanez-Guerra L.A."/>
            <person name="Kopp J.F."/>
            <person name="Feldmann J."/>
            <person name="Ramos-Aboites H.E."/>
            <person name="Barona-Gomez F."/>
        </authorList>
    </citation>
    <scope>NUCLEOTIDE SEQUENCE [LARGE SCALE GENOMIC DNA]</scope>
    <source>
        <strain evidence="3 4">ATCC 31245</strain>
    </source>
</reference>
<dbReference type="InterPro" id="IPR054028">
    <property type="entry name" value="TarS/TarP_linker"/>
</dbReference>
<dbReference type="Pfam" id="PF00535">
    <property type="entry name" value="Glycos_transf_2"/>
    <property type="match status" value="1"/>
</dbReference>
<organism evidence="3 4">
    <name type="scientific">Streptomyces roseus</name>
    <dbReference type="NCBI Taxonomy" id="66430"/>
    <lineage>
        <taxon>Bacteria</taxon>
        <taxon>Bacillati</taxon>
        <taxon>Actinomycetota</taxon>
        <taxon>Actinomycetes</taxon>
        <taxon>Kitasatosporales</taxon>
        <taxon>Streptomycetaceae</taxon>
        <taxon>Streptomyces</taxon>
    </lineage>
</organism>
<gene>
    <name evidence="3" type="ORF">ACS04_18350</name>
</gene>
<comment type="caution">
    <text evidence="3">The sequence shown here is derived from an EMBL/GenBank/DDBJ whole genome shotgun (WGS) entry which is preliminary data.</text>
</comment>
<feature type="domain" description="TarS/TarP linker" evidence="2">
    <location>
        <begin position="233"/>
        <end position="324"/>
    </location>
</feature>
<dbReference type="PATRIC" id="fig|66430.4.peg.6389"/>